<feature type="compositionally biased region" description="Acidic residues" evidence="1">
    <location>
        <begin position="68"/>
        <end position="90"/>
    </location>
</feature>
<protein>
    <recommendedName>
        <fullName evidence="4">Protein FAF1</fullName>
    </recommendedName>
</protein>
<dbReference type="GO" id="GO:0000462">
    <property type="term" value="P:maturation of SSU-rRNA from tricistronic rRNA transcript (SSU-rRNA, 5.8S rRNA, LSU-rRNA)"/>
    <property type="evidence" value="ECO:0007669"/>
    <property type="project" value="TreeGrafter"/>
</dbReference>
<comment type="caution">
    <text evidence="2">The sequence shown here is derived from an EMBL/GenBank/DDBJ whole genome shotgun (WGS) entry which is preliminary data.</text>
</comment>
<dbReference type="Proteomes" id="UP000769528">
    <property type="component" value="Unassembled WGS sequence"/>
</dbReference>
<evidence type="ECO:0000313" key="2">
    <source>
        <dbReference type="EMBL" id="KAH3667057.1"/>
    </source>
</evidence>
<feature type="compositionally biased region" description="Basic and acidic residues" evidence="1">
    <location>
        <begin position="129"/>
        <end position="143"/>
    </location>
</feature>
<evidence type="ECO:0000256" key="1">
    <source>
        <dbReference type="SAM" id="MobiDB-lite"/>
    </source>
</evidence>
<proteinExistence type="predicted"/>
<dbReference type="PANTHER" id="PTHR28096:SF1">
    <property type="entry name" value="PROTEIN FAF1"/>
    <property type="match status" value="1"/>
</dbReference>
<evidence type="ECO:0000313" key="3">
    <source>
        <dbReference type="Proteomes" id="UP000769528"/>
    </source>
</evidence>
<feature type="region of interest" description="Disordered" evidence="1">
    <location>
        <begin position="21"/>
        <end position="147"/>
    </location>
</feature>
<dbReference type="PANTHER" id="PTHR28096">
    <property type="entry name" value="PROTEIN FAF1"/>
    <property type="match status" value="1"/>
</dbReference>
<accession>A0A9P8P862</accession>
<dbReference type="GO" id="GO:0005730">
    <property type="term" value="C:nucleolus"/>
    <property type="evidence" value="ECO:0007669"/>
    <property type="project" value="TreeGrafter"/>
</dbReference>
<gene>
    <name evidence="2" type="ORF">WICMUC_005404</name>
</gene>
<dbReference type="EMBL" id="JAEUBF010001392">
    <property type="protein sequence ID" value="KAH3667057.1"/>
    <property type="molecule type" value="Genomic_DNA"/>
</dbReference>
<name>A0A9P8P862_9ASCO</name>
<feature type="region of interest" description="Disordered" evidence="1">
    <location>
        <begin position="304"/>
        <end position="326"/>
    </location>
</feature>
<reference evidence="2" key="1">
    <citation type="journal article" date="2021" name="Open Biol.">
        <title>Shared evolutionary footprints suggest mitochondrial oxidative damage underlies multiple complex I losses in fungi.</title>
        <authorList>
            <person name="Schikora-Tamarit M.A."/>
            <person name="Marcet-Houben M."/>
            <person name="Nosek J."/>
            <person name="Gabaldon T."/>
        </authorList>
    </citation>
    <scope>NUCLEOTIDE SEQUENCE</scope>
    <source>
        <strain evidence="2">CBS6341</strain>
    </source>
</reference>
<organism evidence="2 3">
    <name type="scientific">Wickerhamomyces mucosus</name>
    <dbReference type="NCBI Taxonomy" id="1378264"/>
    <lineage>
        <taxon>Eukaryota</taxon>
        <taxon>Fungi</taxon>
        <taxon>Dikarya</taxon>
        <taxon>Ascomycota</taxon>
        <taxon>Saccharomycotina</taxon>
        <taxon>Saccharomycetes</taxon>
        <taxon>Phaffomycetales</taxon>
        <taxon>Wickerhamomycetaceae</taxon>
        <taxon>Wickerhamomyces</taxon>
    </lineage>
</organism>
<feature type="compositionally biased region" description="Basic and acidic residues" evidence="1">
    <location>
        <begin position="105"/>
        <end position="120"/>
    </location>
</feature>
<sequence>MGDADYVKQLEIQRKAFEAQFGSLEDMGFKDKTKEDDKDQRHSSNVSDVGSDNDSESDTSLTASLSELEGEGLDGFDDGSEEEEEEEEKEEKEKKHKPQVIKFQDTTREYRLPTKDDLKLLKSGKSTLIKKEPPKSKKPAVKESEEDLQNDLELQRFLKESHILSNFNNETSGAELTLSTIDSNELIGDSKKHQLKSRLSNVSAVNKVNKSKLQKMPMAMRKGMVKSQLSKIAKFEKNAKEEGIILSKVGKGKFRNIGGSLTLNERIGDGFINEKKLKKMRFREKGLDVSSKVGKSTRNGLIISQRDIDRISGSGGSKGKRKHGRR</sequence>
<dbReference type="AlphaFoldDB" id="A0A9P8P862"/>
<keyword evidence="3" id="KW-1185">Reference proteome</keyword>
<dbReference type="InterPro" id="IPR053030">
    <property type="entry name" value="Ribosomal_biogenesis_FAF1-like"/>
</dbReference>
<reference evidence="2" key="2">
    <citation type="submission" date="2021-01" db="EMBL/GenBank/DDBJ databases">
        <authorList>
            <person name="Schikora-Tamarit M.A."/>
        </authorList>
    </citation>
    <scope>NUCLEOTIDE SEQUENCE</scope>
    <source>
        <strain evidence="2">CBS6341</strain>
    </source>
</reference>
<evidence type="ECO:0008006" key="4">
    <source>
        <dbReference type="Google" id="ProtNLM"/>
    </source>
</evidence>
<feature type="compositionally biased region" description="Basic and acidic residues" evidence="1">
    <location>
        <begin position="27"/>
        <end position="42"/>
    </location>
</feature>
<feature type="compositionally biased region" description="Low complexity" evidence="1">
    <location>
        <begin position="58"/>
        <end position="67"/>
    </location>
</feature>
<dbReference type="OrthoDB" id="5556956at2759"/>